<comment type="subcellular location">
    <subcellularLocation>
        <location evidence="3">Membrane</location>
    </subcellularLocation>
</comment>
<comment type="similarity">
    <text evidence="4 17">Belongs to the complex I 75 kDa subunit family.</text>
</comment>
<dbReference type="InterPro" id="IPR000283">
    <property type="entry name" value="NADH_UbQ_OxRdtase_75kDa_su_CS"/>
</dbReference>
<dbReference type="SMART" id="SM00929">
    <property type="entry name" value="NADH-G_4Fe-4S_3"/>
    <property type="match status" value="1"/>
</dbReference>
<evidence type="ECO:0000256" key="17">
    <source>
        <dbReference type="RuleBase" id="RU004523"/>
    </source>
</evidence>
<comment type="cofactor">
    <cofactor evidence="15">
        <name>[2Fe-2S] cluster</name>
        <dbReference type="ChEBI" id="CHEBI:190135"/>
    </cofactor>
</comment>
<dbReference type="SUPFAM" id="SSF54862">
    <property type="entry name" value="4Fe-4S ferredoxins"/>
    <property type="match status" value="1"/>
</dbReference>
<proteinExistence type="inferred from homology"/>
<dbReference type="GO" id="GO:0003954">
    <property type="term" value="F:NADH dehydrogenase activity"/>
    <property type="evidence" value="ECO:0007669"/>
    <property type="project" value="TreeGrafter"/>
</dbReference>
<dbReference type="GO" id="GO:0042773">
    <property type="term" value="P:ATP synthesis coupled electron transport"/>
    <property type="evidence" value="ECO:0007669"/>
    <property type="project" value="InterPro"/>
</dbReference>
<name>Q3A822_SYNC1</name>
<dbReference type="HOGENOM" id="CLU_000422_4_0_7"/>
<dbReference type="InterPro" id="IPR019574">
    <property type="entry name" value="NADH_UbQ_OxRdtase_Gsu_4Fe4S-bd"/>
</dbReference>
<evidence type="ECO:0000256" key="10">
    <source>
        <dbReference type="ARBA" id="ARBA00023004"/>
    </source>
</evidence>
<dbReference type="InterPro" id="IPR006656">
    <property type="entry name" value="Mopterin_OxRdtase"/>
</dbReference>
<keyword evidence="14" id="KW-0472">Membrane</keyword>
<dbReference type="SUPFAM" id="SSF50692">
    <property type="entry name" value="ADC-like"/>
    <property type="match status" value="1"/>
</dbReference>
<comment type="function">
    <text evidence="2">NDH-1 shuttles electrons from NADH, via FMN and iron-sulfur (Fe-S) centers, to quinones in the respiratory chain. The immediate electron acceptor for the enzyme in this species is believed to be ubiquinone. Couples the redox reaction to proton translocation (for every two electrons transferred, four hydrogen ions are translocated across the cytoplasmic membrane), and thus conserves the redox energy in a proton gradient.</text>
</comment>
<dbReference type="InterPro" id="IPR006657">
    <property type="entry name" value="MoPterin_dinucl-bd_dom"/>
</dbReference>
<dbReference type="GO" id="GO:0051537">
    <property type="term" value="F:2 iron, 2 sulfur cluster binding"/>
    <property type="evidence" value="ECO:0007669"/>
    <property type="project" value="UniProtKB-KW"/>
</dbReference>
<dbReference type="Pfam" id="PF13510">
    <property type="entry name" value="Fer2_4"/>
    <property type="match status" value="1"/>
</dbReference>
<evidence type="ECO:0000256" key="5">
    <source>
        <dbReference type="ARBA" id="ARBA00022485"/>
    </source>
</evidence>
<feature type="domain" description="2Fe-2S ferredoxin-type" evidence="18">
    <location>
        <begin position="1"/>
        <end position="80"/>
    </location>
</feature>
<evidence type="ECO:0000256" key="12">
    <source>
        <dbReference type="ARBA" id="ARBA00023027"/>
    </source>
</evidence>
<dbReference type="PROSITE" id="PS00642">
    <property type="entry name" value="COMPLEX1_75K_2"/>
    <property type="match status" value="1"/>
</dbReference>
<reference evidence="21 22" key="2">
    <citation type="journal article" date="2012" name="BMC Genomics">
        <title>The genome of Pelobacter carbinolicus reveals surprising metabolic capabilities and physiological features.</title>
        <authorList>
            <person name="Aklujkar M."/>
            <person name="Haveman S.A."/>
            <person name="Didonato R.Jr."/>
            <person name="Chertkov O."/>
            <person name="Han C.S."/>
            <person name="Land M.L."/>
            <person name="Brown P."/>
            <person name="Lovley D.R."/>
        </authorList>
    </citation>
    <scope>NUCLEOTIDE SEQUENCE [LARGE SCALE GENOMIC DNA]</scope>
    <source>
        <strain evidence="22">DSM 2380 / NBRC 103641 / GraBd1</strain>
    </source>
</reference>
<dbReference type="InterPro" id="IPR010228">
    <property type="entry name" value="NADH_UbQ_OxRdtase_Gsu"/>
</dbReference>
<dbReference type="GO" id="GO:0048038">
    <property type="term" value="F:quinone binding"/>
    <property type="evidence" value="ECO:0007669"/>
    <property type="project" value="UniProtKB-KW"/>
</dbReference>
<dbReference type="Proteomes" id="UP000002534">
    <property type="component" value="Chromosome"/>
</dbReference>
<protein>
    <submittedName>
        <fullName evidence="21">NADH dehydrogenase I, G subunit</fullName>
    </submittedName>
</protein>
<dbReference type="STRING" id="338963.Pcar_0209"/>
<comment type="cofactor">
    <cofactor evidence="1">
        <name>[4Fe-4S] cluster</name>
        <dbReference type="ChEBI" id="CHEBI:49883"/>
    </cofactor>
</comment>
<dbReference type="GO" id="GO:0046872">
    <property type="term" value="F:metal ion binding"/>
    <property type="evidence" value="ECO:0007669"/>
    <property type="project" value="UniProtKB-KW"/>
</dbReference>
<dbReference type="EMBL" id="CP000142">
    <property type="protein sequence ID" value="ABA87470.1"/>
    <property type="molecule type" value="Genomic_DNA"/>
</dbReference>
<evidence type="ECO:0000256" key="3">
    <source>
        <dbReference type="ARBA" id="ARBA00004370"/>
    </source>
</evidence>
<evidence type="ECO:0000313" key="21">
    <source>
        <dbReference type="EMBL" id="ABA87470.1"/>
    </source>
</evidence>
<dbReference type="PROSITE" id="PS51669">
    <property type="entry name" value="4FE4S_MOW_BIS_MGD"/>
    <property type="match status" value="1"/>
</dbReference>
<evidence type="ECO:0000256" key="2">
    <source>
        <dbReference type="ARBA" id="ARBA00002378"/>
    </source>
</evidence>
<evidence type="ECO:0000256" key="11">
    <source>
        <dbReference type="ARBA" id="ARBA00023014"/>
    </source>
</evidence>
<dbReference type="PROSITE" id="PS51839">
    <property type="entry name" value="4FE4S_HC3"/>
    <property type="match status" value="1"/>
</dbReference>
<dbReference type="Pfam" id="PF04879">
    <property type="entry name" value="Molybdop_Fe4S4"/>
    <property type="match status" value="1"/>
</dbReference>
<dbReference type="InterPro" id="IPR001041">
    <property type="entry name" value="2Fe-2S_ferredoxin-type"/>
</dbReference>
<dbReference type="PANTHER" id="PTHR43105">
    <property type="entry name" value="RESPIRATORY NITRATE REDUCTASE"/>
    <property type="match status" value="1"/>
</dbReference>
<evidence type="ECO:0000259" key="20">
    <source>
        <dbReference type="PROSITE" id="PS51839"/>
    </source>
</evidence>
<evidence type="ECO:0000256" key="14">
    <source>
        <dbReference type="ARBA" id="ARBA00023136"/>
    </source>
</evidence>
<dbReference type="GO" id="GO:0051539">
    <property type="term" value="F:4 iron, 4 sulfur cluster binding"/>
    <property type="evidence" value="ECO:0007669"/>
    <property type="project" value="UniProtKB-KW"/>
</dbReference>
<dbReference type="Gene3D" id="3.40.50.740">
    <property type="match status" value="2"/>
</dbReference>
<dbReference type="Pfam" id="PF22117">
    <property type="entry name" value="Fer4_Nqo3"/>
    <property type="match status" value="1"/>
</dbReference>
<dbReference type="SUPFAM" id="SSF54292">
    <property type="entry name" value="2Fe-2S ferredoxin-like"/>
    <property type="match status" value="1"/>
</dbReference>
<comment type="catalytic activity">
    <reaction evidence="16">
        <text>a quinone + NADH + 5 H(+)(in) = a quinol + NAD(+) + 4 H(+)(out)</text>
        <dbReference type="Rhea" id="RHEA:57888"/>
        <dbReference type="ChEBI" id="CHEBI:15378"/>
        <dbReference type="ChEBI" id="CHEBI:24646"/>
        <dbReference type="ChEBI" id="CHEBI:57540"/>
        <dbReference type="ChEBI" id="CHEBI:57945"/>
        <dbReference type="ChEBI" id="CHEBI:132124"/>
    </reaction>
</comment>
<keyword evidence="7" id="KW-0874">Quinone</keyword>
<dbReference type="Gene3D" id="2.20.25.90">
    <property type="entry name" value="ADC-like domains"/>
    <property type="match status" value="1"/>
</dbReference>
<keyword evidence="6" id="KW-0001">2Fe-2S</keyword>
<dbReference type="GO" id="GO:0043546">
    <property type="term" value="F:molybdopterin cofactor binding"/>
    <property type="evidence" value="ECO:0007669"/>
    <property type="project" value="InterPro"/>
</dbReference>
<dbReference type="eggNOG" id="COG1034">
    <property type="taxonomic scope" value="Bacteria"/>
</dbReference>
<dbReference type="PROSITE" id="PS51085">
    <property type="entry name" value="2FE2S_FER_2"/>
    <property type="match status" value="1"/>
</dbReference>
<reference evidence="22" key="1">
    <citation type="submission" date="2005-10" db="EMBL/GenBank/DDBJ databases">
        <title>Complete sequence of Pelobacter carbinolicus DSM 2380.</title>
        <authorList>
            <person name="Copeland A."/>
            <person name="Lucas S."/>
            <person name="Lapidus A."/>
            <person name="Barry K."/>
            <person name="Detter J.C."/>
            <person name="Glavina T."/>
            <person name="Hammon N."/>
            <person name="Israni S."/>
            <person name="Pitluck S."/>
            <person name="Chertkov O."/>
            <person name="Schmutz J."/>
            <person name="Larimer F."/>
            <person name="Land M."/>
            <person name="Kyrpides N."/>
            <person name="Ivanova N."/>
            <person name="Richardson P."/>
        </authorList>
    </citation>
    <scope>NUCLEOTIDE SEQUENCE [LARGE SCALE GENOMIC DNA]</scope>
    <source>
        <strain evidence="22">DSM 2380 / NBRC 103641 / GraBd1</strain>
    </source>
</reference>
<keyword evidence="11" id="KW-0411">Iron-sulfur</keyword>
<dbReference type="AlphaFoldDB" id="Q3A822"/>
<dbReference type="Gene3D" id="3.10.20.740">
    <property type="match status" value="1"/>
</dbReference>
<evidence type="ECO:0000256" key="9">
    <source>
        <dbReference type="ARBA" id="ARBA00022967"/>
    </source>
</evidence>
<dbReference type="InterPro" id="IPR009010">
    <property type="entry name" value="Asp_de-COase-like_dom_sf"/>
</dbReference>
<evidence type="ECO:0000256" key="15">
    <source>
        <dbReference type="ARBA" id="ARBA00034078"/>
    </source>
</evidence>
<evidence type="ECO:0000256" key="4">
    <source>
        <dbReference type="ARBA" id="ARBA00005404"/>
    </source>
</evidence>
<evidence type="ECO:0000256" key="13">
    <source>
        <dbReference type="ARBA" id="ARBA00023075"/>
    </source>
</evidence>
<accession>Q3A822</accession>
<dbReference type="Gene3D" id="2.40.40.20">
    <property type="match status" value="1"/>
</dbReference>
<dbReference type="OrthoDB" id="9816402at2"/>
<keyword evidence="22" id="KW-1185">Reference proteome</keyword>
<dbReference type="InterPro" id="IPR006963">
    <property type="entry name" value="Mopterin_OxRdtase_4Fe-4S_dom"/>
</dbReference>
<dbReference type="Gene3D" id="3.40.228.10">
    <property type="entry name" value="Dimethylsulfoxide Reductase, domain 2"/>
    <property type="match status" value="1"/>
</dbReference>
<dbReference type="Pfam" id="PF01568">
    <property type="entry name" value="Molydop_binding"/>
    <property type="match status" value="1"/>
</dbReference>
<dbReference type="CDD" id="cd00207">
    <property type="entry name" value="fer2"/>
    <property type="match status" value="1"/>
</dbReference>
<gene>
    <name evidence="21" type="primary">nuoG</name>
    <name evidence="21" type="ordered locus">Pcar_0209</name>
</gene>
<dbReference type="PANTHER" id="PTHR43105:SF10">
    <property type="entry name" value="NADH-QUINONE OXIDOREDUCTASE SUBUNIT G"/>
    <property type="match status" value="1"/>
</dbReference>
<keyword evidence="12" id="KW-0520">NAD</keyword>
<dbReference type="GO" id="GO:0016020">
    <property type="term" value="C:membrane"/>
    <property type="evidence" value="ECO:0007669"/>
    <property type="project" value="UniProtKB-SubCell"/>
</dbReference>
<keyword evidence="13" id="KW-0830">Ubiquinone</keyword>
<feature type="domain" description="4Fe-4S His(Cys)3-ligated-type" evidence="20">
    <location>
        <begin position="80"/>
        <end position="119"/>
    </location>
</feature>
<dbReference type="Pfam" id="PF10588">
    <property type="entry name" value="NADH-G_4Fe-4S_3"/>
    <property type="match status" value="1"/>
</dbReference>
<dbReference type="NCBIfam" id="TIGR01973">
    <property type="entry name" value="NuoG"/>
    <property type="match status" value="1"/>
</dbReference>
<evidence type="ECO:0000256" key="8">
    <source>
        <dbReference type="ARBA" id="ARBA00022723"/>
    </source>
</evidence>
<organism evidence="21 22">
    <name type="scientific">Syntrophotalea carbinolica (strain DSM 2380 / NBRC 103641 / GraBd1)</name>
    <name type="common">Pelobacter carbinolicus</name>
    <dbReference type="NCBI Taxonomy" id="338963"/>
    <lineage>
        <taxon>Bacteria</taxon>
        <taxon>Pseudomonadati</taxon>
        <taxon>Thermodesulfobacteriota</taxon>
        <taxon>Desulfuromonadia</taxon>
        <taxon>Desulfuromonadales</taxon>
        <taxon>Syntrophotaleaceae</taxon>
        <taxon>Syntrophotalea</taxon>
    </lineage>
</organism>
<dbReference type="InterPro" id="IPR036010">
    <property type="entry name" value="2Fe-2S_ferredoxin-like_sf"/>
</dbReference>
<keyword evidence="10" id="KW-0408">Iron</keyword>
<keyword evidence="8" id="KW-0479">Metal-binding</keyword>
<dbReference type="RefSeq" id="WP_011339870.1">
    <property type="nucleotide sequence ID" value="NC_007498.2"/>
</dbReference>
<dbReference type="SMART" id="SM00926">
    <property type="entry name" value="Molybdop_Fe4S4"/>
    <property type="match status" value="1"/>
</dbReference>
<dbReference type="KEGG" id="pca:Pcar_0209"/>
<evidence type="ECO:0000259" key="19">
    <source>
        <dbReference type="PROSITE" id="PS51669"/>
    </source>
</evidence>
<dbReference type="InterPro" id="IPR050123">
    <property type="entry name" value="Prok_molybdopt-oxidoreductase"/>
</dbReference>
<evidence type="ECO:0000256" key="1">
    <source>
        <dbReference type="ARBA" id="ARBA00001966"/>
    </source>
</evidence>
<keyword evidence="5" id="KW-0004">4Fe-4S</keyword>
<dbReference type="FunFam" id="3.10.20.740:FF:000004">
    <property type="entry name" value="NADH-quinone oxidoreductase"/>
    <property type="match status" value="1"/>
</dbReference>
<evidence type="ECO:0000259" key="18">
    <source>
        <dbReference type="PROSITE" id="PS51085"/>
    </source>
</evidence>
<dbReference type="SUPFAM" id="SSF53706">
    <property type="entry name" value="Formate dehydrogenase/DMSO reductase, domains 1-3"/>
    <property type="match status" value="1"/>
</dbReference>
<dbReference type="GO" id="GO:0008137">
    <property type="term" value="F:NADH dehydrogenase (ubiquinone) activity"/>
    <property type="evidence" value="ECO:0007669"/>
    <property type="project" value="InterPro"/>
</dbReference>
<dbReference type="InterPro" id="IPR054351">
    <property type="entry name" value="NADH_UbQ_OxRdtase_ferredoxin"/>
</dbReference>
<evidence type="ECO:0000256" key="6">
    <source>
        <dbReference type="ARBA" id="ARBA00022714"/>
    </source>
</evidence>
<sequence length="798" mass="86240">MPTLTIDNQTVTVPEGTNVLEAARQLGIEIPHFCHHEALGSVGACRLCAVKVIDGPVKGIQMSCMLPAKDDMVVDTGCAEVLAYRAQVIEWLMTNHPHDCPVCDEGGECQLQDMTVAGGHGIRRYTGPKRTYRNQDLGPFIAHEMNRCIQCYRCVRTYQDYCGGTDFGVLGSRQRLYFGRFTDGPLESPFAGNLVDVCPTGVLTDKTYRFKSRVWDLQEAASICPHCSLGCAVSAGARYRELQRRRARTNIQTNGHFICDRGRFGYGYVNHPERPRNPLVGHRRVTRQEALASLQTQLHELVELFGSGSIGLLSSSRASLETQFLVQRWAASLGSDRLCFEAHPRRDLAARVAASQRPERMASLADIRQCDVAVVIGADPLAEAPMLALALRQAARRGARIVIVDPRPVEMPMTCERHVVSSGQMSRLLQALGQPRQSDFASNLEELGGSLGRALLEAQSPVLIGGTDVLGPGGSQALLRAAQACSEQQSLCRSMLLLNGPNSFGGAMLSGDGPSFDTLLEGIEQGRIKALLCFEADALADFPDRKRCRAALARLDLLAVFDCAATATVQEADLFFPTTALEETAGTLINNEGRMQAFAKVFAAGTPLSESVDGGHPPRFFSREIPGSQPQPAWATLAGLLGREADSAALRCELEKADDCFAGLSMLAAGDEGRRIAAARPAPPVPEEGVGSAAAADQLQLLVTETLYGSELLSDLSSCLQSVKPEPYVMLHPQDAARLKLEEGKMVRLCTPVGELDLKLRLNGDMATGMAIVPRLRGTLLEPLVPGVEPLSCRIEKA</sequence>
<evidence type="ECO:0000256" key="16">
    <source>
        <dbReference type="ARBA" id="ARBA00047712"/>
    </source>
</evidence>
<evidence type="ECO:0000256" key="7">
    <source>
        <dbReference type="ARBA" id="ARBA00022719"/>
    </source>
</evidence>
<feature type="domain" description="4Fe-4S Mo/W bis-MGD-type" evidence="19">
    <location>
        <begin position="217"/>
        <end position="273"/>
    </location>
</feature>
<dbReference type="Pfam" id="PF00384">
    <property type="entry name" value="Molybdopterin"/>
    <property type="match status" value="1"/>
</dbReference>
<evidence type="ECO:0000313" key="22">
    <source>
        <dbReference type="Proteomes" id="UP000002534"/>
    </source>
</evidence>
<keyword evidence="9" id="KW-1278">Translocase</keyword>